<keyword evidence="2" id="KW-1185">Reference proteome</keyword>
<dbReference type="AlphaFoldDB" id="A0A1D1VDQ9"/>
<evidence type="ECO:0000313" key="2">
    <source>
        <dbReference type="Proteomes" id="UP000186922"/>
    </source>
</evidence>
<sequence>MILGKVFISLTLERFALVLKEYPDQDFVTYFVDGLTNGFHIGYRGPEFPRETPNVRTAFDYIHILRKYVAKATAGKHTVGPFDEPPFANSVVSSIGVRVNKDSASRLIMDLPRPEKQSVNDFVTRAD</sequence>
<comment type="caution">
    <text evidence="1">The sequence shown here is derived from an EMBL/GenBank/DDBJ whole genome shotgun (WGS) entry which is preliminary data.</text>
</comment>
<evidence type="ECO:0000313" key="1">
    <source>
        <dbReference type="EMBL" id="GAU98202.1"/>
    </source>
</evidence>
<dbReference type="Proteomes" id="UP000186922">
    <property type="component" value="Unassembled WGS sequence"/>
</dbReference>
<gene>
    <name evidence="1" type="primary">RvY_09380-1</name>
    <name evidence="1" type="synonym">RvY_09380.1</name>
    <name evidence="1" type="ORF">RvY_09380</name>
</gene>
<name>A0A1D1VDQ9_RAMVA</name>
<organism evidence="1 2">
    <name type="scientific">Ramazzottius varieornatus</name>
    <name type="common">Water bear</name>
    <name type="synonym">Tardigrade</name>
    <dbReference type="NCBI Taxonomy" id="947166"/>
    <lineage>
        <taxon>Eukaryota</taxon>
        <taxon>Metazoa</taxon>
        <taxon>Ecdysozoa</taxon>
        <taxon>Tardigrada</taxon>
        <taxon>Eutardigrada</taxon>
        <taxon>Parachela</taxon>
        <taxon>Hypsibioidea</taxon>
        <taxon>Ramazzottiidae</taxon>
        <taxon>Ramazzottius</taxon>
    </lineage>
</organism>
<accession>A0A1D1VDQ9</accession>
<proteinExistence type="predicted"/>
<dbReference type="EMBL" id="BDGG01000004">
    <property type="protein sequence ID" value="GAU98202.1"/>
    <property type="molecule type" value="Genomic_DNA"/>
</dbReference>
<reference evidence="1 2" key="1">
    <citation type="journal article" date="2016" name="Nat. Commun.">
        <title>Extremotolerant tardigrade genome and improved radiotolerance of human cultured cells by tardigrade-unique protein.</title>
        <authorList>
            <person name="Hashimoto T."/>
            <person name="Horikawa D.D."/>
            <person name="Saito Y."/>
            <person name="Kuwahara H."/>
            <person name="Kozuka-Hata H."/>
            <person name="Shin-I T."/>
            <person name="Minakuchi Y."/>
            <person name="Ohishi K."/>
            <person name="Motoyama A."/>
            <person name="Aizu T."/>
            <person name="Enomoto A."/>
            <person name="Kondo K."/>
            <person name="Tanaka S."/>
            <person name="Hara Y."/>
            <person name="Koshikawa S."/>
            <person name="Sagara H."/>
            <person name="Miura T."/>
            <person name="Yokobori S."/>
            <person name="Miyagawa K."/>
            <person name="Suzuki Y."/>
            <person name="Kubo T."/>
            <person name="Oyama M."/>
            <person name="Kohara Y."/>
            <person name="Fujiyama A."/>
            <person name="Arakawa K."/>
            <person name="Katayama T."/>
            <person name="Toyoda A."/>
            <person name="Kunieda T."/>
        </authorList>
    </citation>
    <scope>NUCLEOTIDE SEQUENCE [LARGE SCALE GENOMIC DNA]</scope>
    <source>
        <strain evidence="1 2">YOKOZUNA-1</strain>
    </source>
</reference>
<protein>
    <submittedName>
        <fullName evidence="1">Uncharacterized protein</fullName>
    </submittedName>
</protein>